<protein>
    <submittedName>
        <fullName evidence="1">Uncharacterized protein</fullName>
    </submittedName>
</protein>
<evidence type="ECO:0000313" key="2">
    <source>
        <dbReference type="Proteomes" id="UP001732700"/>
    </source>
</evidence>
<accession>A0ACD5Y5M9</accession>
<proteinExistence type="predicted"/>
<reference evidence="1" key="1">
    <citation type="submission" date="2021-05" db="EMBL/GenBank/DDBJ databases">
        <authorList>
            <person name="Scholz U."/>
            <person name="Mascher M."/>
            <person name="Fiebig A."/>
        </authorList>
    </citation>
    <scope>NUCLEOTIDE SEQUENCE [LARGE SCALE GENOMIC DNA]</scope>
</reference>
<organism evidence="1 2">
    <name type="scientific">Avena sativa</name>
    <name type="common">Oat</name>
    <dbReference type="NCBI Taxonomy" id="4498"/>
    <lineage>
        <taxon>Eukaryota</taxon>
        <taxon>Viridiplantae</taxon>
        <taxon>Streptophyta</taxon>
        <taxon>Embryophyta</taxon>
        <taxon>Tracheophyta</taxon>
        <taxon>Spermatophyta</taxon>
        <taxon>Magnoliopsida</taxon>
        <taxon>Liliopsida</taxon>
        <taxon>Poales</taxon>
        <taxon>Poaceae</taxon>
        <taxon>BOP clade</taxon>
        <taxon>Pooideae</taxon>
        <taxon>Poodae</taxon>
        <taxon>Poeae</taxon>
        <taxon>Poeae Chloroplast Group 1 (Aveneae type)</taxon>
        <taxon>Aveninae</taxon>
        <taxon>Avena</taxon>
    </lineage>
</organism>
<name>A0ACD5Y5M9_AVESA</name>
<sequence>MAAPMIRNVMAQGALSSAFLQKDDGSPFLGELLRFLASALLALVAWIVAGIWEWVASMERRGRSALVGAFLAVAMVALVVLCCCCGYYVAGGGRGRRGPDREEAYGGHDGPVVRYGGRGRGGYRGGIFSMHPNKSIV</sequence>
<keyword evidence="2" id="KW-1185">Reference proteome</keyword>
<dbReference type="EnsemblPlants" id="AVESA.00010b.r2.5CG0912920.1">
    <property type="protein sequence ID" value="AVESA.00010b.r2.5CG0912920.1.CDS.1"/>
    <property type="gene ID" value="AVESA.00010b.r2.5CG0912920"/>
</dbReference>
<evidence type="ECO:0000313" key="1">
    <source>
        <dbReference type="EnsemblPlants" id="AVESA.00010b.r2.5CG0912920.1.CDS.1"/>
    </source>
</evidence>
<reference evidence="1" key="2">
    <citation type="submission" date="2025-09" db="UniProtKB">
        <authorList>
            <consortium name="EnsemblPlants"/>
        </authorList>
    </citation>
    <scope>IDENTIFICATION</scope>
</reference>
<dbReference type="Proteomes" id="UP001732700">
    <property type="component" value="Chromosome 5C"/>
</dbReference>